<keyword evidence="2" id="KW-1185">Reference proteome</keyword>
<dbReference type="EMBL" id="JANBVN010000123">
    <property type="protein sequence ID" value="KAJ9142294.1"/>
    <property type="molecule type" value="Genomic_DNA"/>
</dbReference>
<reference evidence="1" key="1">
    <citation type="submission" date="2022-07" db="EMBL/GenBank/DDBJ databases">
        <title>Fungi with potential for degradation of polypropylene.</title>
        <authorList>
            <person name="Gostincar C."/>
        </authorList>
    </citation>
    <scope>NUCLEOTIDE SEQUENCE</scope>
    <source>
        <strain evidence="1">EXF-13287</strain>
    </source>
</reference>
<accession>A0AA38RLR8</accession>
<sequence length="84" mass="8996">MPASSMCPCDACFNAPYPTQQEIAARTQAQRKYVVVHLPTPHLPSFLSLRKGPTRLQRTASIASATSSLVGLKGAAEPMAVIEE</sequence>
<organism evidence="1 2">
    <name type="scientific">Coniochaeta hoffmannii</name>
    <dbReference type="NCBI Taxonomy" id="91930"/>
    <lineage>
        <taxon>Eukaryota</taxon>
        <taxon>Fungi</taxon>
        <taxon>Dikarya</taxon>
        <taxon>Ascomycota</taxon>
        <taxon>Pezizomycotina</taxon>
        <taxon>Sordariomycetes</taxon>
        <taxon>Sordariomycetidae</taxon>
        <taxon>Coniochaetales</taxon>
        <taxon>Coniochaetaceae</taxon>
        <taxon>Coniochaeta</taxon>
    </lineage>
</organism>
<protein>
    <submittedName>
        <fullName evidence="1">Uncharacterized protein</fullName>
    </submittedName>
</protein>
<comment type="caution">
    <text evidence="1">The sequence shown here is derived from an EMBL/GenBank/DDBJ whole genome shotgun (WGS) entry which is preliminary data.</text>
</comment>
<name>A0AA38RLR8_9PEZI</name>
<proteinExistence type="predicted"/>
<dbReference type="Proteomes" id="UP001174691">
    <property type="component" value="Unassembled WGS sequence"/>
</dbReference>
<dbReference type="AlphaFoldDB" id="A0AA38RLR8"/>
<gene>
    <name evidence="1" type="ORF">NKR19_g7226</name>
</gene>
<evidence type="ECO:0000313" key="1">
    <source>
        <dbReference type="EMBL" id="KAJ9142294.1"/>
    </source>
</evidence>
<evidence type="ECO:0000313" key="2">
    <source>
        <dbReference type="Proteomes" id="UP001174691"/>
    </source>
</evidence>